<comment type="similarity">
    <text evidence="1">Belongs to the N(4)/N(6)-methyltransferase family.</text>
</comment>
<dbReference type="EMBL" id="JDST02000074">
    <property type="protein sequence ID" value="KFB75798.1"/>
    <property type="molecule type" value="Genomic_DNA"/>
</dbReference>
<feature type="coiled-coil region" evidence="8">
    <location>
        <begin position="704"/>
        <end position="753"/>
    </location>
</feature>
<keyword evidence="8" id="KW-0175">Coiled coil</keyword>
<dbReference type="SUPFAM" id="SSF53335">
    <property type="entry name" value="S-adenosyl-L-methionine-dependent methyltransferases"/>
    <property type="match status" value="1"/>
</dbReference>
<dbReference type="Gene3D" id="1.20.1260.30">
    <property type="match status" value="1"/>
</dbReference>
<dbReference type="Pfam" id="PF02384">
    <property type="entry name" value="N6_Mtase"/>
    <property type="match status" value="1"/>
</dbReference>
<comment type="catalytic activity">
    <reaction evidence="7">
        <text>a 2'-deoxyadenosine in DNA + S-adenosyl-L-methionine = an N(6)-methyl-2'-deoxyadenosine in DNA + S-adenosyl-L-homocysteine + H(+)</text>
        <dbReference type="Rhea" id="RHEA:15197"/>
        <dbReference type="Rhea" id="RHEA-COMP:12418"/>
        <dbReference type="Rhea" id="RHEA-COMP:12419"/>
        <dbReference type="ChEBI" id="CHEBI:15378"/>
        <dbReference type="ChEBI" id="CHEBI:57856"/>
        <dbReference type="ChEBI" id="CHEBI:59789"/>
        <dbReference type="ChEBI" id="CHEBI:90615"/>
        <dbReference type="ChEBI" id="CHEBI:90616"/>
        <dbReference type="EC" id="2.1.1.72"/>
    </reaction>
</comment>
<reference evidence="11" key="1">
    <citation type="submission" date="2014-02" db="EMBL/GenBank/DDBJ databases">
        <title>Expanding our view of genomic diversity in Candidatus Accumulibacter clades.</title>
        <authorList>
            <person name="Skennerton C.T."/>
            <person name="Barr J.J."/>
            <person name="Slater F.R."/>
            <person name="Bond P.L."/>
            <person name="Tyson G.W."/>
        </authorList>
    </citation>
    <scope>NUCLEOTIDE SEQUENCE [LARGE SCALE GENOMIC DNA]</scope>
</reference>
<keyword evidence="3 11" id="KW-0489">Methyltransferase</keyword>
<evidence type="ECO:0000256" key="4">
    <source>
        <dbReference type="ARBA" id="ARBA00022679"/>
    </source>
</evidence>
<dbReference type="InterPro" id="IPR051537">
    <property type="entry name" value="DNA_Adenine_Mtase"/>
</dbReference>
<dbReference type="GO" id="GO:0008170">
    <property type="term" value="F:N-methyltransferase activity"/>
    <property type="evidence" value="ECO:0007669"/>
    <property type="project" value="InterPro"/>
</dbReference>
<name>A0A080M3J6_9PROT</name>
<evidence type="ECO:0000256" key="5">
    <source>
        <dbReference type="ARBA" id="ARBA00022691"/>
    </source>
</evidence>
<evidence type="ECO:0000259" key="9">
    <source>
        <dbReference type="Pfam" id="PF02384"/>
    </source>
</evidence>
<evidence type="ECO:0000256" key="2">
    <source>
        <dbReference type="ARBA" id="ARBA00011900"/>
    </source>
</evidence>
<dbReference type="GO" id="GO:0003677">
    <property type="term" value="F:DNA binding"/>
    <property type="evidence" value="ECO:0007669"/>
    <property type="project" value="InterPro"/>
</dbReference>
<protein>
    <recommendedName>
        <fullName evidence="2">site-specific DNA-methyltransferase (adenine-specific)</fullName>
        <ecNumber evidence="2">2.1.1.72</ecNumber>
    </recommendedName>
</protein>
<dbReference type="Pfam" id="PF12161">
    <property type="entry name" value="HsdM_N"/>
    <property type="match status" value="1"/>
</dbReference>
<dbReference type="EC" id="2.1.1.72" evidence="2"/>
<keyword evidence="5" id="KW-0949">S-adenosyl-L-methionine</keyword>
<organism evidence="11 12">
    <name type="scientific">Candidatus Accumulibacter cognatus</name>
    <dbReference type="NCBI Taxonomy" id="2954383"/>
    <lineage>
        <taxon>Bacteria</taxon>
        <taxon>Pseudomonadati</taxon>
        <taxon>Pseudomonadota</taxon>
        <taxon>Betaproteobacteria</taxon>
        <taxon>Candidatus Accumulibacter</taxon>
    </lineage>
</organism>
<feature type="coiled-coil region" evidence="8">
    <location>
        <begin position="647"/>
        <end position="674"/>
    </location>
</feature>
<dbReference type="RefSeq" id="WP_034951304.1">
    <property type="nucleotide sequence ID" value="NZ_JDST02000074.1"/>
</dbReference>
<accession>A0A080M3J6</accession>
<dbReference type="InterPro" id="IPR038333">
    <property type="entry name" value="T1MK-like_N_sf"/>
</dbReference>
<dbReference type="GO" id="GO:0032259">
    <property type="term" value="P:methylation"/>
    <property type="evidence" value="ECO:0007669"/>
    <property type="project" value="UniProtKB-KW"/>
</dbReference>
<dbReference type="InterPro" id="IPR029063">
    <property type="entry name" value="SAM-dependent_MTases_sf"/>
</dbReference>
<dbReference type="Proteomes" id="UP000021315">
    <property type="component" value="Unassembled WGS sequence"/>
</dbReference>
<evidence type="ECO:0000313" key="11">
    <source>
        <dbReference type="EMBL" id="KFB75798.1"/>
    </source>
</evidence>
<evidence type="ECO:0000256" key="6">
    <source>
        <dbReference type="ARBA" id="ARBA00022747"/>
    </source>
</evidence>
<dbReference type="PANTHER" id="PTHR42933:SF3">
    <property type="entry name" value="TYPE I RESTRICTION ENZYME MJAVIII METHYLASE SUBUNIT"/>
    <property type="match status" value="1"/>
</dbReference>
<keyword evidence="12" id="KW-1185">Reference proteome</keyword>
<dbReference type="AlphaFoldDB" id="A0A080M3J6"/>
<dbReference type="Gene3D" id="3.40.50.150">
    <property type="entry name" value="Vaccinia Virus protein VP39"/>
    <property type="match status" value="1"/>
</dbReference>
<evidence type="ECO:0000313" key="12">
    <source>
        <dbReference type="Proteomes" id="UP000021315"/>
    </source>
</evidence>
<dbReference type="STRING" id="1453999.AW06_003180"/>
<feature type="domain" description="N6 adenine-specific DNA methyltransferase N-terminal" evidence="10">
    <location>
        <begin position="11"/>
        <end position="163"/>
    </location>
</feature>
<evidence type="ECO:0000256" key="1">
    <source>
        <dbReference type="ARBA" id="ARBA00006594"/>
    </source>
</evidence>
<evidence type="ECO:0000256" key="3">
    <source>
        <dbReference type="ARBA" id="ARBA00022603"/>
    </source>
</evidence>
<evidence type="ECO:0000256" key="8">
    <source>
        <dbReference type="SAM" id="Coils"/>
    </source>
</evidence>
<dbReference type="InterPro" id="IPR022749">
    <property type="entry name" value="D12N6_MeTrfase_N"/>
</dbReference>
<dbReference type="InterPro" id="IPR003356">
    <property type="entry name" value="DNA_methylase_A-5"/>
</dbReference>
<dbReference type="GO" id="GO:0009007">
    <property type="term" value="F:site-specific DNA-methyltransferase (adenine-specific) activity"/>
    <property type="evidence" value="ECO:0007669"/>
    <property type="project" value="UniProtKB-EC"/>
</dbReference>
<dbReference type="PANTHER" id="PTHR42933">
    <property type="entry name" value="SLR6095 PROTEIN"/>
    <property type="match status" value="1"/>
</dbReference>
<dbReference type="PRINTS" id="PR00507">
    <property type="entry name" value="N12N6MTFRASE"/>
</dbReference>
<gene>
    <name evidence="11" type="ORF">AW06_003180</name>
</gene>
<evidence type="ECO:0000256" key="7">
    <source>
        <dbReference type="ARBA" id="ARBA00047942"/>
    </source>
</evidence>
<keyword evidence="4 11" id="KW-0808">Transferase</keyword>
<evidence type="ECO:0000259" key="10">
    <source>
        <dbReference type="Pfam" id="PF12161"/>
    </source>
</evidence>
<comment type="caution">
    <text evidence="11">The sequence shown here is derived from an EMBL/GenBank/DDBJ whole genome shotgun (WGS) entry which is preliminary data.</text>
</comment>
<dbReference type="GO" id="GO:0009307">
    <property type="term" value="P:DNA restriction-modification system"/>
    <property type="evidence" value="ECO:0007669"/>
    <property type="project" value="UniProtKB-KW"/>
</dbReference>
<proteinExistence type="inferred from homology"/>
<sequence length="897" mass="100311">MQQEKITLSQLEGFLFKSADILRGKMDASEFKEFIFGMLFIKRLSDEFDRKRAVLRDTTFAHLKARPELLEELLNDKTSYGDTFYVPPRARWHEGWTDDEGREVPPLKHLKHDIGNMLNKAIAAIEDENDALAGVLKNNIDFNAVKGKTKIADQKWKDLLDHFNQPSFVLVNDHFEFPDLLGAAYEYLIKFFADSAGKKGGEFYTPAEVVRLLVQLTKPQAGNTVYDPTAGSGGFLIQAHQYVEEQGQDANDLALYGQDSNGTVWSICNMNMILHNITRFTIENGDTLEDPLILENGQPRKFDRVLANPPFSQNYSRAAMSFSSRFREFCPETGKKADLMFVQHMIASLKPDGHMATIMPHGVLFRGGKEKLIRELLIEDDHIEAIISLPPGLFYGTGIPACVLVVNKSKPDALRNKLLFINADREYAEGKAQNKLRPEDIEKIGHVFSHKLSIGRYSRLVDKDEIVKQHDYNLNIRRYVDNTPAPEPEDVQAHLIGGIPEIEVSAKQGEFDKFGVAPEHFFEPLRADYLAFRATLDAKPAIKAALEADAELQARLAAHTTGLEQWWQTAQHDFAQLRAGRKLPDVRAELLTTLKQKLQALGVLDEFKSAGVFVNWWQAIRYDLKTVISTGWHHTLIPDAYLIAEYFQAEADEIEALESKINETQGELADAVENAAEAASYEAEAVEGEEGEAKLTAAVIKKYLKDLIDDLAAATSASAQKERKNYVDLRDGLSAIETRIKTHKAALKQQQDELELKLRLKRIGGDEDKAETQELIAQASAAMAGLDPALKEDKKKLTALHKDQAALAQRLARIDTVLAAIGGQLTEADARRLILKKLHDLANKELLRYLNAEKRALLGIVGNLWDKYAVSSQGLEEARANTLGALNGFLTSLGYLG</sequence>
<keyword evidence="6" id="KW-0680">Restriction system</keyword>
<feature type="domain" description="DNA methylase adenine-specific" evidence="9">
    <location>
        <begin position="179"/>
        <end position="483"/>
    </location>
</feature>